<sequence>MRGAIKKIFKLLLEDLKNDLKAYIAIFVIVILSLIPVTFIEDDQTAMLIVGAIVAIVFYMAYFYEPKG</sequence>
<organism evidence="2 3">
    <name type="scientific">Enterobacter cloacae</name>
    <dbReference type="NCBI Taxonomy" id="550"/>
    <lineage>
        <taxon>Bacteria</taxon>
        <taxon>Pseudomonadati</taxon>
        <taxon>Pseudomonadota</taxon>
        <taxon>Gammaproteobacteria</taxon>
        <taxon>Enterobacterales</taxon>
        <taxon>Enterobacteriaceae</taxon>
        <taxon>Enterobacter</taxon>
        <taxon>Enterobacter cloacae complex</taxon>
    </lineage>
</organism>
<evidence type="ECO:0000313" key="3">
    <source>
        <dbReference type="Proteomes" id="UP000275321"/>
    </source>
</evidence>
<dbReference type="Proteomes" id="UP000275321">
    <property type="component" value="Unassembled WGS sequence"/>
</dbReference>
<evidence type="ECO:0000313" key="2">
    <source>
        <dbReference type="EMBL" id="RSB33325.1"/>
    </source>
</evidence>
<dbReference type="AlphaFoldDB" id="A0A3R9FYV6"/>
<proteinExistence type="predicted"/>
<evidence type="ECO:0000256" key="1">
    <source>
        <dbReference type="SAM" id="Phobius"/>
    </source>
</evidence>
<feature type="transmembrane region" description="Helical" evidence="1">
    <location>
        <begin position="46"/>
        <end position="64"/>
    </location>
</feature>
<dbReference type="EMBL" id="RHWT01000002">
    <property type="protein sequence ID" value="RSB33325.1"/>
    <property type="molecule type" value="Genomic_DNA"/>
</dbReference>
<keyword evidence="1" id="KW-0812">Transmembrane</keyword>
<gene>
    <name evidence="2" type="ORF">EGK68_02425</name>
</gene>
<reference evidence="2 3" key="1">
    <citation type="submission" date="2018-10" db="EMBL/GenBank/DDBJ databases">
        <title>Transmission dynamics of multidrug resistant bacteria on intensive care unit surfaces.</title>
        <authorList>
            <person name="D'Souza A.W."/>
            <person name="Potter R.F."/>
            <person name="Wallace M."/>
            <person name="Shupe A."/>
            <person name="Patel S."/>
            <person name="Sun S."/>
            <person name="Gul D."/>
            <person name="Kwon J.H."/>
            <person name="Andleeb S."/>
            <person name="Burnham C.-A.D."/>
            <person name="Dantas G."/>
        </authorList>
    </citation>
    <scope>NUCLEOTIDE SEQUENCE [LARGE SCALE GENOMIC DNA]</scope>
    <source>
        <strain evidence="2 3">EC_073</strain>
    </source>
</reference>
<feature type="transmembrane region" description="Helical" evidence="1">
    <location>
        <begin position="20"/>
        <end position="40"/>
    </location>
</feature>
<comment type="caution">
    <text evidence="2">The sequence shown here is derived from an EMBL/GenBank/DDBJ whole genome shotgun (WGS) entry which is preliminary data.</text>
</comment>
<protein>
    <submittedName>
        <fullName evidence="2">Uncharacterized protein</fullName>
    </submittedName>
</protein>
<accession>A0A3R9FYV6</accession>
<keyword evidence="1" id="KW-1133">Transmembrane helix</keyword>
<name>A0A3R9FYV6_ENTCL</name>
<keyword evidence="1" id="KW-0472">Membrane</keyword>